<organism evidence="2 3">
    <name type="scientific">Synaphobranchus kaupii</name>
    <name type="common">Kaup's arrowtooth eel</name>
    <dbReference type="NCBI Taxonomy" id="118154"/>
    <lineage>
        <taxon>Eukaryota</taxon>
        <taxon>Metazoa</taxon>
        <taxon>Chordata</taxon>
        <taxon>Craniata</taxon>
        <taxon>Vertebrata</taxon>
        <taxon>Euteleostomi</taxon>
        <taxon>Actinopterygii</taxon>
        <taxon>Neopterygii</taxon>
        <taxon>Teleostei</taxon>
        <taxon>Anguilliformes</taxon>
        <taxon>Synaphobranchidae</taxon>
        <taxon>Synaphobranchus</taxon>
    </lineage>
</organism>
<protein>
    <submittedName>
        <fullName evidence="2">Uncharacterized protein</fullName>
    </submittedName>
</protein>
<feature type="compositionally biased region" description="Basic residues" evidence="1">
    <location>
        <begin position="1"/>
        <end position="10"/>
    </location>
</feature>
<comment type="caution">
    <text evidence="2">The sequence shown here is derived from an EMBL/GenBank/DDBJ whole genome shotgun (WGS) entry which is preliminary data.</text>
</comment>
<sequence length="327" mass="35523">MSHIPTHSHNKASECNQGGDGDGGSLTRALIPGRTAETLARYRIALESPRVTAAAHWGGERCITAGSLHAPLKRQHGSAPVSHSLPTATRLTLGGPDVGRRGRVLMQRTDALQRWGRQPPSDCAGLGGGGAFLCGKRCPLQAEGRRPRPAGRVSRPLHFATRPLTRVALEALSAENLPWARWPAQRERTLRNGEFNQRRSLPGNYPFRYTSISASICPSAPLKIDPPPTPFRPPPPSAPHPQCLRPFVSRFGDGMGRGSRGRGRPWPMAYLAGRGATKPCSFTPPTAPPAPPHSCLMKEDPSSHSCRHRQDLPRLINAESDKLRRTN</sequence>
<keyword evidence="3" id="KW-1185">Reference proteome</keyword>
<dbReference type="AlphaFoldDB" id="A0A9Q1EJN7"/>
<proteinExistence type="predicted"/>
<feature type="region of interest" description="Disordered" evidence="1">
    <location>
        <begin position="74"/>
        <end position="100"/>
    </location>
</feature>
<evidence type="ECO:0000313" key="2">
    <source>
        <dbReference type="EMBL" id="KAJ8340025.1"/>
    </source>
</evidence>
<feature type="compositionally biased region" description="Basic and acidic residues" evidence="1">
    <location>
        <begin position="296"/>
        <end position="312"/>
    </location>
</feature>
<dbReference type="Proteomes" id="UP001152622">
    <property type="component" value="Chromosome 16"/>
</dbReference>
<name>A0A9Q1EJN7_SYNKA</name>
<gene>
    <name evidence="2" type="ORF">SKAU_G00346580</name>
</gene>
<feature type="region of interest" description="Disordered" evidence="1">
    <location>
        <begin position="280"/>
        <end position="327"/>
    </location>
</feature>
<feature type="region of interest" description="Disordered" evidence="1">
    <location>
        <begin position="1"/>
        <end position="28"/>
    </location>
</feature>
<reference evidence="2" key="1">
    <citation type="journal article" date="2023" name="Science">
        <title>Genome structures resolve the early diversification of teleost fishes.</title>
        <authorList>
            <person name="Parey E."/>
            <person name="Louis A."/>
            <person name="Montfort J."/>
            <person name="Bouchez O."/>
            <person name="Roques C."/>
            <person name="Iampietro C."/>
            <person name="Lluch J."/>
            <person name="Castinel A."/>
            <person name="Donnadieu C."/>
            <person name="Desvignes T."/>
            <person name="Floi Bucao C."/>
            <person name="Jouanno E."/>
            <person name="Wen M."/>
            <person name="Mejri S."/>
            <person name="Dirks R."/>
            <person name="Jansen H."/>
            <person name="Henkel C."/>
            <person name="Chen W.J."/>
            <person name="Zahm M."/>
            <person name="Cabau C."/>
            <person name="Klopp C."/>
            <person name="Thompson A.W."/>
            <person name="Robinson-Rechavi M."/>
            <person name="Braasch I."/>
            <person name="Lecointre G."/>
            <person name="Bobe J."/>
            <person name="Postlethwait J.H."/>
            <person name="Berthelot C."/>
            <person name="Roest Crollius H."/>
            <person name="Guiguen Y."/>
        </authorList>
    </citation>
    <scope>NUCLEOTIDE SEQUENCE</scope>
    <source>
        <strain evidence="2">WJC10195</strain>
    </source>
</reference>
<accession>A0A9Q1EJN7</accession>
<dbReference type="EMBL" id="JAINUF010000016">
    <property type="protein sequence ID" value="KAJ8340025.1"/>
    <property type="molecule type" value="Genomic_DNA"/>
</dbReference>
<evidence type="ECO:0000256" key="1">
    <source>
        <dbReference type="SAM" id="MobiDB-lite"/>
    </source>
</evidence>
<evidence type="ECO:0000313" key="3">
    <source>
        <dbReference type="Proteomes" id="UP001152622"/>
    </source>
</evidence>